<dbReference type="Gene3D" id="1.20.1740.10">
    <property type="entry name" value="Amino acid/polyamine transporter I"/>
    <property type="match status" value="1"/>
</dbReference>
<keyword evidence="8 9" id="KW-0472">Membrane</keyword>
<feature type="transmembrane region" description="Helical" evidence="9">
    <location>
        <begin position="98"/>
        <end position="122"/>
    </location>
</feature>
<evidence type="ECO:0000256" key="2">
    <source>
        <dbReference type="ARBA" id="ARBA00009261"/>
    </source>
</evidence>
<feature type="transmembrane region" description="Helical" evidence="9">
    <location>
        <begin position="69"/>
        <end position="92"/>
    </location>
</feature>
<evidence type="ECO:0000256" key="8">
    <source>
        <dbReference type="ARBA" id="ARBA00023136"/>
    </source>
</evidence>
<feature type="transmembrane region" description="Helical" evidence="9">
    <location>
        <begin position="299"/>
        <end position="320"/>
    </location>
</feature>
<dbReference type="RefSeq" id="WP_095066460.1">
    <property type="nucleotide sequence ID" value="NZ_LT906470.1"/>
</dbReference>
<comment type="similarity">
    <text evidence="2 9">Belongs to the alanine or glycine:cation symporter (AGCS) (TC 2.A.25) family.</text>
</comment>
<dbReference type="KEGG" id="vrm:44547418_01650"/>
<keyword evidence="11" id="KW-1185">Reference proteome</keyword>
<feature type="transmembrane region" description="Helical" evidence="9">
    <location>
        <begin position="238"/>
        <end position="259"/>
    </location>
</feature>
<evidence type="ECO:0000256" key="6">
    <source>
        <dbReference type="ARBA" id="ARBA00022847"/>
    </source>
</evidence>
<dbReference type="GO" id="GO:0005283">
    <property type="term" value="F:amino acid:sodium symporter activity"/>
    <property type="evidence" value="ECO:0007669"/>
    <property type="project" value="InterPro"/>
</dbReference>
<feature type="transmembrane region" description="Helical" evidence="9">
    <location>
        <begin position="381"/>
        <end position="400"/>
    </location>
</feature>
<feature type="transmembrane region" description="Helical" evidence="9">
    <location>
        <begin position="211"/>
        <end position="232"/>
    </location>
</feature>
<keyword evidence="4 9" id="KW-1003">Cell membrane</keyword>
<protein>
    <submittedName>
        <fullName evidence="10">Na+/alanine symporter</fullName>
    </submittedName>
</protein>
<accession>A0A239ZR69</accession>
<evidence type="ECO:0000313" key="11">
    <source>
        <dbReference type="Proteomes" id="UP000214973"/>
    </source>
</evidence>
<dbReference type="NCBIfam" id="TIGR00835">
    <property type="entry name" value="agcS"/>
    <property type="match status" value="1"/>
</dbReference>
<gene>
    <name evidence="10" type="ORF">SAMEA44547418_01650</name>
</gene>
<dbReference type="PANTHER" id="PTHR30330:SF1">
    <property type="entry name" value="AMINO-ACID CARRIER PROTEIN ALST"/>
    <property type="match status" value="1"/>
</dbReference>
<evidence type="ECO:0000256" key="5">
    <source>
        <dbReference type="ARBA" id="ARBA00022692"/>
    </source>
</evidence>
<feature type="transmembrane region" description="Helical" evidence="9">
    <location>
        <begin position="345"/>
        <end position="369"/>
    </location>
</feature>
<evidence type="ECO:0000313" key="10">
    <source>
        <dbReference type="EMBL" id="SNV73742.1"/>
    </source>
</evidence>
<keyword evidence="6 9" id="KW-0769">Symport</keyword>
<proteinExistence type="inferred from homology"/>
<dbReference type="Pfam" id="PF01235">
    <property type="entry name" value="Na_Ala_symp"/>
    <property type="match status" value="1"/>
</dbReference>
<dbReference type="Proteomes" id="UP000214973">
    <property type="component" value="Chromosome 1"/>
</dbReference>
<dbReference type="GO" id="GO:0005886">
    <property type="term" value="C:plasma membrane"/>
    <property type="evidence" value="ECO:0007669"/>
    <property type="project" value="UniProtKB-SubCell"/>
</dbReference>
<dbReference type="PROSITE" id="PS00873">
    <property type="entry name" value="NA_ALANINE_SYMP"/>
    <property type="match status" value="1"/>
</dbReference>
<dbReference type="AlphaFoldDB" id="A0A239ZR69"/>
<keyword evidence="3 9" id="KW-0813">Transport</keyword>
<evidence type="ECO:0000256" key="1">
    <source>
        <dbReference type="ARBA" id="ARBA00004651"/>
    </source>
</evidence>
<evidence type="ECO:0000256" key="7">
    <source>
        <dbReference type="ARBA" id="ARBA00022989"/>
    </source>
</evidence>
<dbReference type="PRINTS" id="PR00175">
    <property type="entry name" value="NAALASMPORT"/>
</dbReference>
<feature type="transmembrane region" description="Helical" evidence="9">
    <location>
        <begin position="16"/>
        <end position="39"/>
    </location>
</feature>
<sequence length="487" mass="52465">MEAYLNDLVSTINGYLWNYLIIFILIGAGLFFTMTTNFVQIRMFKEMLRLVANGAGNSTEKNHVSSFQAFCVSTASRVGVGNIAGIAIAVVLGGPGAIFWMWIIALIGAATGFIESTLAQIYKEPLAKGGFYGGPAYYIRYGLNNKFLSVLFAILISVTFGWIYNSVQANTLAASLVTFDFDVTYTGAVVAVLVGLVIFGGISRVAKVSEVLVPIMAVLYILTALFVVIMNIEHFPHVIYTIVTSAFDPYAAGGGFMGATMMNGIKRGLFSNEAGEGSVPNAAATAAVNHPVEQGLVQAFGVFLDTFIICTASAFIVLVVGDYSTTGLTGIALVQHNLAQQLGSWAPLAVAVFIVMFSFSSLVGNYYYGEINISHLTDKKGYLYAFRIGVVIMTFLGSIASLDLVWNLADLFMAFLVLTNVSSIVRMGRTAGLALDDYIKQRKAGVESPVFHRSVLNHPYGVVWWGDGQTTDSSVPPTPIENTVENR</sequence>
<organism evidence="10 11">
    <name type="scientific">Veillonella rodentium</name>
    <dbReference type="NCBI Taxonomy" id="248315"/>
    <lineage>
        <taxon>Bacteria</taxon>
        <taxon>Bacillati</taxon>
        <taxon>Bacillota</taxon>
        <taxon>Negativicutes</taxon>
        <taxon>Veillonellales</taxon>
        <taxon>Veillonellaceae</taxon>
        <taxon>Veillonella</taxon>
    </lineage>
</organism>
<keyword evidence="5 9" id="KW-0812">Transmembrane</keyword>
<keyword evidence="7 9" id="KW-1133">Transmembrane helix</keyword>
<evidence type="ECO:0000256" key="4">
    <source>
        <dbReference type="ARBA" id="ARBA00022475"/>
    </source>
</evidence>
<evidence type="ECO:0000256" key="3">
    <source>
        <dbReference type="ARBA" id="ARBA00022448"/>
    </source>
</evidence>
<reference evidence="10 11" key="1">
    <citation type="submission" date="2017-06" db="EMBL/GenBank/DDBJ databases">
        <authorList>
            <consortium name="Pathogen Informatics"/>
        </authorList>
    </citation>
    <scope>NUCLEOTIDE SEQUENCE [LARGE SCALE GENOMIC DNA]</scope>
    <source>
        <strain evidence="10 11">NCTC12018</strain>
    </source>
</reference>
<name>A0A239ZR69_9FIRM</name>
<dbReference type="PANTHER" id="PTHR30330">
    <property type="entry name" value="AGSS FAMILY TRANSPORTER, SODIUM-ALANINE"/>
    <property type="match status" value="1"/>
</dbReference>
<feature type="transmembrane region" description="Helical" evidence="9">
    <location>
        <begin position="183"/>
        <end position="202"/>
    </location>
</feature>
<evidence type="ECO:0000256" key="9">
    <source>
        <dbReference type="RuleBase" id="RU363064"/>
    </source>
</evidence>
<dbReference type="InterPro" id="IPR001463">
    <property type="entry name" value="Na/Ala_symport"/>
</dbReference>
<comment type="subcellular location">
    <subcellularLocation>
        <location evidence="1 9">Cell membrane</location>
        <topology evidence="1 9">Multi-pass membrane protein</topology>
    </subcellularLocation>
</comment>
<dbReference type="FunFam" id="1.20.1740.10:FF:000004">
    <property type="entry name" value="Sodium:alanine symporter family protein"/>
    <property type="match status" value="1"/>
</dbReference>
<feature type="transmembrane region" description="Helical" evidence="9">
    <location>
        <begin position="143"/>
        <end position="163"/>
    </location>
</feature>
<feature type="transmembrane region" description="Helical" evidence="9">
    <location>
        <begin position="406"/>
        <end position="425"/>
    </location>
</feature>
<dbReference type="EMBL" id="LT906470">
    <property type="protein sequence ID" value="SNV73742.1"/>
    <property type="molecule type" value="Genomic_DNA"/>
</dbReference>